<dbReference type="EMBL" id="CP165727">
    <property type="protein sequence ID" value="XDV61533.1"/>
    <property type="molecule type" value="Genomic_DNA"/>
</dbReference>
<evidence type="ECO:0000256" key="1">
    <source>
        <dbReference type="SAM" id="MobiDB-lite"/>
    </source>
</evidence>
<feature type="compositionally biased region" description="Low complexity" evidence="1">
    <location>
        <begin position="150"/>
        <end position="164"/>
    </location>
</feature>
<proteinExistence type="predicted"/>
<gene>
    <name evidence="3" type="ORF">AB5J51_00240</name>
</gene>
<sequence>MDWLAAAAVGGLGGIAIEAYDIITALKWHGVAPWKVGPDTVKRPARRPDLRPGEEKLPAPGRAAYTVAVVLSTLVSATLAGVLAATYDYATVPAVSFAVGMGAIGSLQRLAKLVPLLVANLVNSSLQAMVATRRPEDKPPADTKEPSVEPEPASEPAPTETPAEQGEHVTEGTTP</sequence>
<keyword evidence="2" id="KW-0472">Membrane</keyword>
<evidence type="ECO:0000256" key="2">
    <source>
        <dbReference type="SAM" id="Phobius"/>
    </source>
</evidence>
<reference evidence="3" key="1">
    <citation type="submission" date="2024-08" db="EMBL/GenBank/DDBJ databases">
        <authorList>
            <person name="Yu S.T."/>
        </authorList>
    </citation>
    <scope>NUCLEOTIDE SEQUENCE</scope>
    <source>
        <strain evidence="3">R33</strain>
    </source>
</reference>
<organism evidence="3">
    <name type="scientific">Streptomyces sp. R33</name>
    <dbReference type="NCBI Taxonomy" id="3238629"/>
    <lineage>
        <taxon>Bacteria</taxon>
        <taxon>Bacillati</taxon>
        <taxon>Actinomycetota</taxon>
        <taxon>Actinomycetes</taxon>
        <taxon>Kitasatosporales</taxon>
        <taxon>Streptomycetaceae</taxon>
        <taxon>Streptomyces</taxon>
    </lineage>
</organism>
<feature type="compositionally biased region" description="Basic and acidic residues" evidence="1">
    <location>
        <begin position="133"/>
        <end position="147"/>
    </location>
</feature>
<feature type="region of interest" description="Disordered" evidence="1">
    <location>
        <begin position="131"/>
        <end position="175"/>
    </location>
</feature>
<dbReference type="AlphaFoldDB" id="A0AB39XUX4"/>
<evidence type="ECO:0000313" key="3">
    <source>
        <dbReference type="EMBL" id="XDV61533.1"/>
    </source>
</evidence>
<feature type="transmembrane region" description="Helical" evidence="2">
    <location>
        <begin position="63"/>
        <end position="83"/>
    </location>
</feature>
<accession>A0AB39XUX4</accession>
<dbReference type="RefSeq" id="WP_369776307.1">
    <property type="nucleotide sequence ID" value="NZ_CP165727.1"/>
</dbReference>
<name>A0AB39XUX4_9ACTN</name>
<keyword evidence="2" id="KW-0812">Transmembrane</keyword>
<keyword evidence="2" id="KW-1133">Transmembrane helix</keyword>
<protein>
    <submittedName>
        <fullName evidence="3">Uncharacterized protein</fullName>
    </submittedName>
</protein>
<feature type="compositionally biased region" description="Basic and acidic residues" evidence="1">
    <location>
        <begin position="165"/>
        <end position="175"/>
    </location>
</feature>